<reference evidence="11" key="1">
    <citation type="journal article" date="2020" name="bioRxiv">
        <title>Hybrid origin of Populus tomentosa Carr. identified through genome sequencing and phylogenomic analysis.</title>
        <authorList>
            <person name="An X."/>
            <person name="Gao K."/>
            <person name="Chen Z."/>
            <person name="Li J."/>
            <person name="Yang X."/>
            <person name="Yang X."/>
            <person name="Zhou J."/>
            <person name="Guo T."/>
            <person name="Zhao T."/>
            <person name="Huang S."/>
            <person name="Miao D."/>
            <person name="Khan W.U."/>
            <person name="Rao P."/>
            <person name="Ye M."/>
            <person name="Lei B."/>
            <person name="Liao W."/>
            <person name="Wang J."/>
            <person name="Ji L."/>
            <person name="Li Y."/>
            <person name="Guo B."/>
            <person name="Mustafa N.S."/>
            <person name="Li S."/>
            <person name="Yun Q."/>
            <person name="Keller S.R."/>
            <person name="Mao J."/>
            <person name="Zhang R."/>
            <person name="Strauss S.H."/>
        </authorList>
    </citation>
    <scope>NUCLEOTIDE SEQUENCE</scope>
    <source>
        <strain evidence="11">GM15</strain>
        <tissue evidence="11">Leaf</tissue>
    </source>
</reference>
<evidence type="ECO:0000259" key="10">
    <source>
        <dbReference type="PROSITE" id="PS51767"/>
    </source>
</evidence>
<dbReference type="OrthoDB" id="832768at2759"/>
<dbReference type="AlphaFoldDB" id="A0A8X8C125"/>
<sequence length="670" mass="72660">MATPISLAFLLYVFLFLLCPLCSLKKGHTVAANETTKSYFRNVNVNSLLPSSVCDQSNKASSLKVVSKYGPCTVTGDPKTFPSAAEILSQDQLRVKSIRAKLSMNSSTTGVFNEMKTTVPTTHFGGAYAVTVGLGTPKKDFSLFFDTGSDLTWTQCEPCSGGCFPQNEEKFDPTNSTSYKNLSCSSEPCMSIAKESAQRCSSTNTCLYGVQYGSGYTVGFLATETLTITPSDVFENFVIGCGERNGGRFYGTAGLLGLGRSPIALPSQTASTYKNLFSYCLPASSSSTGRLTFGGGVSQAAKFTPITSKIPELYGLDVSGISVGGRKLAIDPSVFRTTGTIIDSGTTLTFLPSTAHSALSSAFQEMMTNYTLTNGTSGFHPCYDLSKHANDNITIPQISIFFEGGVEVDIDDSGILISVNGLEEVCLAFIDNGNDKDLAIFGNLQQKTYEVVYDVTKGMVGFAPKVRSEKFIARKHWIVTGSDDKSIRVYNYETRELVKEFEAHSDYIRIVFNPEDTSIFASASLDATVKIWNLSSPAPVATLNGHSKGLKCLDFSMMGDKLRLISGSDDFTVKEWDYETKRCFGTLEGHTQNVTSCCVHPQLHMIITTSEDNTIRLWGPENRPLLTLDYGLQRVWAVGGKQGSCQFAFGCDNGITMLKVSMDVHSEASD</sequence>
<evidence type="ECO:0000256" key="7">
    <source>
        <dbReference type="PIRSR" id="PIRSR601461-1"/>
    </source>
</evidence>
<dbReference type="PROSITE" id="PS50082">
    <property type="entry name" value="WD_REPEATS_2"/>
    <property type="match status" value="3"/>
</dbReference>
<dbReference type="PROSITE" id="PS51767">
    <property type="entry name" value="PEPTIDASE_A1"/>
    <property type="match status" value="1"/>
</dbReference>
<feature type="active site" evidence="7">
    <location>
        <position position="146"/>
    </location>
</feature>
<feature type="active site" evidence="7">
    <location>
        <position position="343"/>
    </location>
</feature>
<keyword evidence="3 9" id="KW-0732">Signal</keyword>
<feature type="repeat" description="WD" evidence="8">
    <location>
        <begin position="543"/>
        <end position="586"/>
    </location>
</feature>
<evidence type="ECO:0000256" key="1">
    <source>
        <dbReference type="ARBA" id="ARBA00007447"/>
    </source>
</evidence>
<keyword evidence="2" id="KW-0645">Protease</keyword>
<evidence type="ECO:0000256" key="2">
    <source>
        <dbReference type="ARBA" id="ARBA00022670"/>
    </source>
</evidence>
<feature type="signal peptide" evidence="9">
    <location>
        <begin position="1"/>
        <end position="24"/>
    </location>
</feature>
<dbReference type="InterPro" id="IPR001680">
    <property type="entry name" value="WD40_rpt"/>
</dbReference>
<dbReference type="EMBL" id="JAAWWB010000036">
    <property type="protein sequence ID" value="KAG6739174.1"/>
    <property type="molecule type" value="Genomic_DNA"/>
</dbReference>
<dbReference type="FunFam" id="2.40.70.10:FF:000021">
    <property type="entry name" value="Aspartyl protease AED1"/>
    <property type="match status" value="1"/>
</dbReference>
<evidence type="ECO:0000256" key="3">
    <source>
        <dbReference type="ARBA" id="ARBA00022729"/>
    </source>
</evidence>
<keyword evidence="6" id="KW-1015">Disulfide bond</keyword>
<dbReference type="InterPro" id="IPR032861">
    <property type="entry name" value="TAXi_N"/>
</dbReference>
<keyword evidence="12" id="KW-1185">Reference proteome</keyword>
<evidence type="ECO:0000256" key="8">
    <source>
        <dbReference type="PROSITE-ProRule" id="PRU00221"/>
    </source>
</evidence>
<dbReference type="PANTHER" id="PTHR13683">
    <property type="entry name" value="ASPARTYL PROTEASES"/>
    <property type="match status" value="1"/>
</dbReference>
<keyword evidence="5" id="KW-0378">Hydrolase</keyword>
<dbReference type="Pfam" id="PF00400">
    <property type="entry name" value="WD40"/>
    <property type="match status" value="4"/>
</dbReference>
<comment type="similarity">
    <text evidence="1">Belongs to the peptidase A1 family.</text>
</comment>
<evidence type="ECO:0000313" key="11">
    <source>
        <dbReference type="EMBL" id="KAG6739174.1"/>
    </source>
</evidence>
<evidence type="ECO:0000313" key="12">
    <source>
        <dbReference type="Proteomes" id="UP000886885"/>
    </source>
</evidence>
<keyword evidence="8" id="KW-0853">WD repeat</keyword>
<feature type="repeat" description="WD" evidence="8">
    <location>
        <begin position="587"/>
        <end position="618"/>
    </location>
</feature>
<dbReference type="GO" id="GO:0004190">
    <property type="term" value="F:aspartic-type endopeptidase activity"/>
    <property type="evidence" value="ECO:0007669"/>
    <property type="project" value="UniProtKB-KW"/>
</dbReference>
<dbReference type="FunFam" id="2.40.70.10:FF:000013">
    <property type="entry name" value="Aspartyl protease AED1"/>
    <property type="match status" value="1"/>
</dbReference>
<proteinExistence type="inferred from homology"/>
<comment type="caution">
    <text evidence="11">The sequence shown here is derived from an EMBL/GenBank/DDBJ whole genome shotgun (WGS) entry which is preliminary data.</text>
</comment>
<dbReference type="InterPro" id="IPR001461">
    <property type="entry name" value="Aspartic_peptidase_A1"/>
</dbReference>
<dbReference type="InterPro" id="IPR032799">
    <property type="entry name" value="TAXi_C"/>
</dbReference>
<accession>A0A8X8C125</accession>
<evidence type="ECO:0000256" key="5">
    <source>
        <dbReference type="ARBA" id="ARBA00022801"/>
    </source>
</evidence>
<dbReference type="InterPro" id="IPR033121">
    <property type="entry name" value="PEPTIDASE_A1"/>
</dbReference>
<dbReference type="PROSITE" id="PS50294">
    <property type="entry name" value="WD_REPEATS_REGION"/>
    <property type="match status" value="2"/>
</dbReference>
<feature type="domain" description="Peptidase A1" evidence="10">
    <location>
        <begin position="128"/>
        <end position="463"/>
    </location>
</feature>
<dbReference type="CDD" id="cd00200">
    <property type="entry name" value="WD40"/>
    <property type="match status" value="1"/>
</dbReference>
<feature type="repeat" description="WD" evidence="8">
    <location>
        <begin position="501"/>
        <end position="542"/>
    </location>
</feature>
<dbReference type="GO" id="GO:0006508">
    <property type="term" value="P:proteolysis"/>
    <property type="evidence" value="ECO:0007669"/>
    <property type="project" value="UniProtKB-KW"/>
</dbReference>
<evidence type="ECO:0000256" key="6">
    <source>
        <dbReference type="ARBA" id="ARBA00023157"/>
    </source>
</evidence>
<dbReference type="Pfam" id="PF14543">
    <property type="entry name" value="TAXi_N"/>
    <property type="match status" value="1"/>
</dbReference>
<dbReference type="PANTHER" id="PTHR13683:SF907">
    <property type="entry name" value="PEPTIDASE A1 DOMAIN-CONTAINING PROTEIN"/>
    <property type="match status" value="1"/>
</dbReference>
<dbReference type="Proteomes" id="UP000886885">
    <property type="component" value="Chromosome 18D"/>
</dbReference>
<dbReference type="Pfam" id="PF14541">
    <property type="entry name" value="TAXi_C"/>
    <property type="match status" value="1"/>
</dbReference>
<name>A0A8X8C125_POPTO</name>
<gene>
    <name evidence="11" type="ORF">POTOM_056760</name>
</gene>
<feature type="chain" id="PRO_5036496748" description="Peptidase A1 domain-containing protein" evidence="9">
    <location>
        <begin position="25"/>
        <end position="670"/>
    </location>
</feature>
<dbReference type="SMART" id="SM00320">
    <property type="entry name" value="WD40"/>
    <property type="match status" value="4"/>
</dbReference>
<protein>
    <recommendedName>
        <fullName evidence="10">Peptidase A1 domain-containing protein</fullName>
    </recommendedName>
</protein>
<evidence type="ECO:0000256" key="4">
    <source>
        <dbReference type="ARBA" id="ARBA00022750"/>
    </source>
</evidence>
<organism evidence="11 12">
    <name type="scientific">Populus tomentosa</name>
    <name type="common">Chinese white poplar</name>
    <dbReference type="NCBI Taxonomy" id="118781"/>
    <lineage>
        <taxon>Eukaryota</taxon>
        <taxon>Viridiplantae</taxon>
        <taxon>Streptophyta</taxon>
        <taxon>Embryophyta</taxon>
        <taxon>Tracheophyta</taxon>
        <taxon>Spermatophyta</taxon>
        <taxon>Magnoliopsida</taxon>
        <taxon>eudicotyledons</taxon>
        <taxon>Gunneridae</taxon>
        <taxon>Pentapetalae</taxon>
        <taxon>rosids</taxon>
        <taxon>fabids</taxon>
        <taxon>Malpighiales</taxon>
        <taxon>Salicaceae</taxon>
        <taxon>Saliceae</taxon>
        <taxon>Populus</taxon>
    </lineage>
</organism>
<keyword evidence="4" id="KW-0064">Aspartyl protease</keyword>
<evidence type="ECO:0000256" key="9">
    <source>
        <dbReference type="SAM" id="SignalP"/>
    </source>
</evidence>